<name>A0AAV4M8G5_9ARAC</name>
<sequence length="115" mass="13895">MALPFSEWSREEKDEFAKRRMNEMKFKNEQIKQRHAEVEQDRMKAEAKNSAVKVTKKENISFEKEEDAAPKAESRKEREWDKEKLDQDAEDWNPIKFPGYPSRARRRNLKNRIPQ</sequence>
<evidence type="ECO:0000313" key="3">
    <source>
        <dbReference type="Proteomes" id="UP001054837"/>
    </source>
</evidence>
<proteinExistence type="predicted"/>
<comment type="caution">
    <text evidence="2">The sequence shown here is derived from an EMBL/GenBank/DDBJ whole genome shotgun (WGS) entry which is preliminary data.</text>
</comment>
<protein>
    <submittedName>
        <fullName evidence="2">Uncharacterized protein</fullName>
    </submittedName>
</protein>
<organism evidence="2 3">
    <name type="scientific">Caerostris darwini</name>
    <dbReference type="NCBI Taxonomy" id="1538125"/>
    <lineage>
        <taxon>Eukaryota</taxon>
        <taxon>Metazoa</taxon>
        <taxon>Ecdysozoa</taxon>
        <taxon>Arthropoda</taxon>
        <taxon>Chelicerata</taxon>
        <taxon>Arachnida</taxon>
        <taxon>Araneae</taxon>
        <taxon>Araneomorphae</taxon>
        <taxon>Entelegynae</taxon>
        <taxon>Araneoidea</taxon>
        <taxon>Araneidae</taxon>
        <taxon>Caerostris</taxon>
    </lineage>
</organism>
<dbReference type="Proteomes" id="UP001054837">
    <property type="component" value="Unassembled WGS sequence"/>
</dbReference>
<evidence type="ECO:0000313" key="2">
    <source>
        <dbReference type="EMBL" id="GIX67661.1"/>
    </source>
</evidence>
<keyword evidence="3" id="KW-1185">Reference proteome</keyword>
<gene>
    <name evidence="2" type="ORF">CDAR_461551</name>
</gene>
<accession>A0AAV4M8G5</accession>
<feature type="compositionally biased region" description="Basic residues" evidence="1">
    <location>
        <begin position="103"/>
        <end position="115"/>
    </location>
</feature>
<reference evidence="2 3" key="1">
    <citation type="submission" date="2021-06" db="EMBL/GenBank/DDBJ databases">
        <title>Caerostris darwini draft genome.</title>
        <authorList>
            <person name="Kono N."/>
            <person name="Arakawa K."/>
        </authorList>
    </citation>
    <scope>NUCLEOTIDE SEQUENCE [LARGE SCALE GENOMIC DNA]</scope>
</reference>
<feature type="compositionally biased region" description="Basic and acidic residues" evidence="1">
    <location>
        <begin position="55"/>
        <end position="87"/>
    </location>
</feature>
<dbReference type="AlphaFoldDB" id="A0AAV4M8G5"/>
<feature type="region of interest" description="Disordered" evidence="1">
    <location>
        <begin position="39"/>
        <end position="115"/>
    </location>
</feature>
<dbReference type="EMBL" id="BPLQ01000103">
    <property type="protein sequence ID" value="GIX67661.1"/>
    <property type="molecule type" value="Genomic_DNA"/>
</dbReference>
<evidence type="ECO:0000256" key="1">
    <source>
        <dbReference type="SAM" id="MobiDB-lite"/>
    </source>
</evidence>